<evidence type="ECO:0000313" key="1">
    <source>
        <dbReference type="EMBL" id="KAJ3540440.1"/>
    </source>
</evidence>
<dbReference type="Proteomes" id="UP001148629">
    <property type="component" value="Unassembled WGS sequence"/>
</dbReference>
<comment type="caution">
    <text evidence="1">The sequence shown here is derived from an EMBL/GenBank/DDBJ whole genome shotgun (WGS) entry which is preliminary data.</text>
</comment>
<organism evidence="1 2">
    <name type="scientific">Fusarium decemcellulare</name>
    <dbReference type="NCBI Taxonomy" id="57161"/>
    <lineage>
        <taxon>Eukaryota</taxon>
        <taxon>Fungi</taxon>
        <taxon>Dikarya</taxon>
        <taxon>Ascomycota</taxon>
        <taxon>Pezizomycotina</taxon>
        <taxon>Sordariomycetes</taxon>
        <taxon>Hypocreomycetidae</taxon>
        <taxon>Hypocreales</taxon>
        <taxon>Nectriaceae</taxon>
        <taxon>Fusarium</taxon>
        <taxon>Fusarium decemcellulare species complex</taxon>
    </lineage>
</organism>
<accession>A0ACC1SIB9</accession>
<evidence type="ECO:0000313" key="2">
    <source>
        <dbReference type="Proteomes" id="UP001148629"/>
    </source>
</evidence>
<sequence length="433" mass="49241">MADIYKNCFLTLSICWDYSATSLFRNNRRRTIHRVPSPEYLESRHVDAPNPGPRTGDYAFVESYLGNEQVYWECDNHVASEAVPQNLKARGKRLDFADRVDERGKVSWSNAVEAYTKCALTRKEDKLIAISGLVKSLSAKSDLLWQPLLTSPKTSYEKPPSADSLWGPSWSWVSSQGPVTMEKRWRSPLFASSNLYSFDSVTTLPLAMLTDWTFNSPEGDAFTSMEEATLKLNCLLIPTKFDNEGAMQEISHAYHRAFLYCFANDEDRVGRLPSLRLQYGKPSDGRQLRRTMLRLYFSRAFDPSLSQFLLPLLLHKPASTSTAFQDARVHGLVVQEMTENQDRQFIRIGSFAQDMPIDFGLGAVIINTVAKRGLGVNVGFKTAEEAAFEARLYQYATTHTSLPTFASMQRDKEWKWSSTPYFGQAEWTRIHLV</sequence>
<reference evidence="1" key="1">
    <citation type="submission" date="2022-08" db="EMBL/GenBank/DDBJ databases">
        <title>Genome Sequence of Fusarium decemcellulare.</title>
        <authorList>
            <person name="Buettner E."/>
        </authorList>
    </citation>
    <scope>NUCLEOTIDE SEQUENCE</scope>
    <source>
        <strain evidence="1">Babe19</strain>
    </source>
</reference>
<proteinExistence type="predicted"/>
<name>A0ACC1SIB9_9HYPO</name>
<dbReference type="EMBL" id="JANRMS010000408">
    <property type="protein sequence ID" value="KAJ3540440.1"/>
    <property type="molecule type" value="Genomic_DNA"/>
</dbReference>
<keyword evidence="2" id="KW-1185">Reference proteome</keyword>
<gene>
    <name evidence="1" type="ORF">NM208_g5063</name>
</gene>
<protein>
    <submittedName>
        <fullName evidence="1">Uncharacterized protein</fullName>
    </submittedName>
</protein>